<keyword evidence="4 6" id="KW-1133">Transmembrane helix</keyword>
<feature type="transmembrane region" description="Helical" evidence="6">
    <location>
        <begin position="345"/>
        <end position="363"/>
    </location>
</feature>
<dbReference type="InterPro" id="IPR036259">
    <property type="entry name" value="MFS_trans_sf"/>
</dbReference>
<feature type="transmembrane region" description="Helical" evidence="6">
    <location>
        <begin position="207"/>
        <end position="227"/>
    </location>
</feature>
<dbReference type="PANTHER" id="PTHR23519">
    <property type="entry name" value="AUTOPHAGY-RELATED PROTEIN 22"/>
    <property type="match status" value="1"/>
</dbReference>
<accession>A0A431U799</accession>
<dbReference type="InterPro" id="IPR050495">
    <property type="entry name" value="ATG22/LtaA_families"/>
</dbReference>
<protein>
    <submittedName>
        <fullName evidence="8">MFS transporter</fullName>
    </submittedName>
</protein>
<evidence type="ECO:0000313" key="8">
    <source>
        <dbReference type="EMBL" id="RTQ52589.1"/>
    </source>
</evidence>
<evidence type="ECO:0000256" key="3">
    <source>
        <dbReference type="ARBA" id="ARBA00022692"/>
    </source>
</evidence>
<dbReference type="InterPro" id="IPR024671">
    <property type="entry name" value="Atg22-like"/>
</dbReference>
<dbReference type="PANTHER" id="PTHR23519:SF1">
    <property type="entry name" value="AUTOPHAGY-RELATED PROTEIN 22"/>
    <property type="match status" value="1"/>
</dbReference>
<comment type="subcellular location">
    <subcellularLocation>
        <location evidence="1">Endomembrane system</location>
        <topology evidence="1">Multi-pass membrane protein</topology>
    </subcellularLocation>
</comment>
<dbReference type="GO" id="GO:0022857">
    <property type="term" value="F:transmembrane transporter activity"/>
    <property type="evidence" value="ECO:0007669"/>
    <property type="project" value="InterPro"/>
</dbReference>
<dbReference type="SUPFAM" id="SSF103473">
    <property type="entry name" value="MFS general substrate transporter"/>
    <property type="match status" value="1"/>
</dbReference>
<feature type="transmembrane region" description="Helical" evidence="6">
    <location>
        <begin position="399"/>
        <end position="416"/>
    </location>
</feature>
<dbReference type="Gene3D" id="1.20.1250.20">
    <property type="entry name" value="MFS general substrate transporter like domains"/>
    <property type="match status" value="2"/>
</dbReference>
<name>A0A431U799_9BACT</name>
<feature type="transmembrane region" description="Helical" evidence="6">
    <location>
        <begin position="468"/>
        <end position="485"/>
    </location>
</feature>
<evidence type="ECO:0000256" key="1">
    <source>
        <dbReference type="ARBA" id="ARBA00004127"/>
    </source>
</evidence>
<dbReference type="GO" id="GO:0012505">
    <property type="term" value="C:endomembrane system"/>
    <property type="evidence" value="ECO:0007669"/>
    <property type="project" value="UniProtKB-SubCell"/>
</dbReference>
<proteinExistence type="predicted"/>
<keyword evidence="2" id="KW-0813">Transport</keyword>
<keyword evidence="9" id="KW-1185">Reference proteome</keyword>
<dbReference type="InterPro" id="IPR020846">
    <property type="entry name" value="MFS_dom"/>
</dbReference>
<keyword evidence="3 6" id="KW-0812">Transmembrane</keyword>
<evidence type="ECO:0000259" key="7">
    <source>
        <dbReference type="PROSITE" id="PS50850"/>
    </source>
</evidence>
<comment type="caution">
    <text evidence="8">The sequence shown here is derived from an EMBL/GenBank/DDBJ whole genome shotgun (WGS) entry which is preliminary data.</text>
</comment>
<feature type="transmembrane region" description="Helical" evidence="6">
    <location>
        <begin position="76"/>
        <end position="95"/>
    </location>
</feature>
<feature type="transmembrane region" description="Helical" evidence="6">
    <location>
        <begin position="132"/>
        <end position="152"/>
    </location>
</feature>
<sequence>MTTAAAPAADAGFDNVPKDDKRITRGWTFYDWANSVYPLVITSSIFPIYWGSVTKEISPQTDVVNFLGYQVPGSSLLTYAISAAFLLIALVSPFLTALADFSGRKKLFMQIFCYLGAVSCAALYWFDKTTLVVSTFVFIAATVGFSGSIVFYNSYLPIISSEEKYDSLSARGFSMGYIGSVLLLVICLVLIMGHQTFGLEKGEATRIGFLLTGIWWAGFAQIPFATLPKDPGRGLGVLGTEGLGTATNNQDPKDPGRGLGVLGTEGLGTATNNQDPKTLSSQDPDRGWLLNGFRELGKVWDQLKHLPNLKRFLLAYFTYNMGVQTVMYVATIFGDKELKLDSTALITTILLLQLVGILGAYLFAKLSERIGNTRALSWSVVIWCGICVAGYFVQAGWSFYALAAVIGLTMGAIQSLSRSTYSKIIPENTPNTAAFFSFFDVTEKLSIVIGTFSFGYIAQLTGSMRNSILALIVYFILGLIFLLTLRGRKLREHTAGPEAVAPPLATPNVGLPAAVE</sequence>
<organism evidence="8 9">
    <name type="scientific">Hymenobacter gummosus</name>
    <dbReference type="NCBI Taxonomy" id="1776032"/>
    <lineage>
        <taxon>Bacteria</taxon>
        <taxon>Pseudomonadati</taxon>
        <taxon>Bacteroidota</taxon>
        <taxon>Cytophagia</taxon>
        <taxon>Cytophagales</taxon>
        <taxon>Hymenobacteraceae</taxon>
        <taxon>Hymenobacter</taxon>
    </lineage>
</organism>
<feature type="transmembrane region" description="Helical" evidence="6">
    <location>
        <begin position="29"/>
        <end position="50"/>
    </location>
</feature>
<feature type="transmembrane region" description="Helical" evidence="6">
    <location>
        <begin position="173"/>
        <end position="195"/>
    </location>
</feature>
<evidence type="ECO:0000313" key="9">
    <source>
        <dbReference type="Proteomes" id="UP000282184"/>
    </source>
</evidence>
<dbReference type="Proteomes" id="UP000282184">
    <property type="component" value="Unassembled WGS sequence"/>
</dbReference>
<dbReference type="OrthoDB" id="9768783at2"/>
<feature type="domain" description="Major facilitator superfamily (MFS) profile" evidence="7">
    <location>
        <begin position="308"/>
        <end position="516"/>
    </location>
</feature>
<keyword evidence="5 6" id="KW-0472">Membrane</keyword>
<evidence type="ECO:0000256" key="2">
    <source>
        <dbReference type="ARBA" id="ARBA00022448"/>
    </source>
</evidence>
<feature type="transmembrane region" description="Helical" evidence="6">
    <location>
        <begin position="312"/>
        <end position="333"/>
    </location>
</feature>
<evidence type="ECO:0000256" key="4">
    <source>
        <dbReference type="ARBA" id="ARBA00022989"/>
    </source>
</evidence>
<evidence type="ECO:0000256" key="5">
    <source>
        <dbReference type="ARBA" id="ARBA00023136"/>
    </source>
</evidence>
<feature type="transmembrane region" description="Helical" evidence="6">
    <location>
        <begin position="445"/>
        <end position="462"/>
    </location>
</feature>
<dbReference type="EMBL" id="RXOF01000002">
    <property type="protein sequence ID" value="RTQ52589.1"/>
    <property type="molecule type" value="Genomic_DNA"/>
</dbReference>
<dbReference type="Pfam" id="PF11700">
    <property type="entry name" value="ATG22"/>
    <property type="match status" value="1"/>
</dbReference>
<feature type="transmembrane region" description="Helical" evidence="6">
    <location>
        <begin position="107"/>
        <end position="126"/>
    </location>
</feature>
<dbReference type="PROSITE" id="PS50850">
    <property type="entry name" value="MFS"/>
    <property type="match status" value="1"/>
</dbReference>
<feature type="transmembrane region" description="Helical" evidence="6">
    <location>
        <begin position="375"/>
        <end position="393"/>
    </location>
</feature>
<evidence type="ECO:0000256" key="6">
    <source>
        <dbReference type="SAM" id="Phobius"/>
    </source>
</evidence>
<reference evidence="8 9" key="1">
    <citation type="submission" date="2018-12" db="EMBL/GenBank/DDBJ databases">
        <title>Hymenobacter gummosus sp. nov., isolated from a spring.</title>
        <authorList>
            <person name="Nie L."/>
        </authorList>
    </citation>
    <scope>NUCLEOTIDE SEQUENCE [LARGE SCALE GENOMIC DNA]</scope>
    <source>
        <strain evidence="8 9">KCTC 52166</strain>
    </source>
</reference>
<dbReference type="AlphaFoldDB" id="A0A431U799"/>
<gene>
    <name evidence="8" type="ORF">EJV47_03570</name>
</gene>